<gene>
    <name evidence="1" type="ORF">QWJ08_21880</name>
</gene>
<comment type="caution">
    <text evidence="1">The sequence shown here is derived from an EMBL/GenBank/DDBJ whole genome shotgun (WGS) entry which is preliminary data.</text>
</comment>
<protein>
    <submittedName>
        <fullName evidence="1">Uncharacterized protein</fullName>
    </submittedName>
</protein>
<evidence type="ECO:0000313" key="2">
    <source>
        <dbReference type="Proteomes" id="UP001169719"/>
    </source>
</evidence>
<evidence type="ECO:0000313" key="1">
    <source>
        <dbReference type="EMBL" id="MDN2484010.1"/>
    </source>
</evidence>
<keyword evidence="2" id="KW-1185">Reference proteome</keyword>
<accession>A0ABT7Y7R4</accession>
<dbReference type="Proteomes" id="UP001169719">
    <property type="component" value="Unassembled WGS sequence"/>
</dbReference>
<reference evidence="1" key="1">
    <citation type="submission" date="2024-05" db="EMBL/GenBank/DDBJ databases">
        <title>Genome Sequences of Four Agar- Degrading Marine Bacteria.</title>
        <authorList>
            <person name="Phillips E.K."/>
            <person name="Shaffer J.C."/>
            <person name="Henson M.W."/>
            <person name="Temperton B."/>
            <person name="Thrash C.J."/>
            <person name="Martin M.O."/>
        </authorList>
    </citation>
    <scope>NUCLEOTIDE SEQUENCE</scope>
    <source>
        <strain evidence="1">EKP203</strain>
    </source>
</reference>
<sequence length="91" mass="10393">MKHETLTVEGVAEKLKDTVCESYQWPNVPEEGYHIEFIQHPDGTLILDFLNQEKAMFWSEAADEVIQTPIKTNGQPITWQDLKSAGIPFMS</sequence>
<dbReference type="EMBL" id="JAUEOZ010000003">
    <property type="protein sequence ID" value="MDN2484010.1"/>
    <property type="molecule type" value="Genomic_DNA"/>
</dbReference>
<dbReference type="RefSeq" id="WP_289964212.1">
    <property type="nucleotide sequence ID" value="NZ_JAUEOZ010000003.1"/>
</dbReference>
<name>A0ABT7Y7R4_9VIBR</name>
<organism evidence="1 2">
    <name type="scientific">Vibrio agarivorans</name>
    <dbReference type="NCBI Taxonomy" id="153622"/>
    <lineage>
        <taxon>Bacteria</taxon>
        <taxon>Pseudomonadati</taxon>
        <taxon>Pseudomonadota</taxon>
        <taxon>Gammaproteobacteria</taxon>
        <taxon>Vibrionales</taxon>
        <taxon>Vibrionaceae</taxon>
        <taxon>Vibrio</taxon>
    </lineage>
</organism>
<proteinExistence type="predicted"/>